<organism evidence="9 10">
    <name type="scientific">Patella caerulea</name>
    <name type="common">Rayed Mediterranean limpet</name>
    <dbReference type="NCBI Taxonomy" id="87958"/>
    <lineage>
        <taxon>Eukaryota</taxon>
        <taxon>Metazoa</taxon>
        <taxon>Spiralia</taxon>
        <taxon>Lophotrochozoa</taxon>
        <taxon>Mollusca</taxon>
        <taxon>Gastropoda</taxon>
        <taxon>Patellogastropoda</taxon>
        <taxon>Patelloidea</taxon>
        <taxon>Patellidae</taxon>
        <taxon>Patella</taxon>
    </lineage>
</organism>
<dbReference type="PANTHER" id="PTHR31609:SF1">
    <property type="entry name" value="CARBOHYDRATE DEACETYLASE"/>
    <property type="match status" value="1"/>
</dbReference>
<dbReference type="GO" id="GO:0005975">
    <property type="term" value="P:carbohydrate metabolic process"/>
    <property type="evidence" value="ECO:0007669"/>
    <property type="project" value="InterPro"/>
</dbReference>
<keyword evidence="7" id="KW-0460">Magnesium</keyword>
<proteinExistence type="inferred from homology"/>
<keyword evidence="5" id="KW-0479">Metal-binding</keyword>
<comment type="similarity">
    <text evidence="3">Belongs to the YdjC deacetylase family.</text>
</comment>
<comment type="caution">
    <text evidence="9">The sequence shown here is derived from an EMBL/GenBank/DDBJ whole genome shotgun (WGS) entry which is preliminary data.</text>
</comment>
<evidence type="ECO:0000313" key="10">
    <source>
        <dbReference type="Proteomes" id="UP001347796"/>
    </source>
</evidence>
<dbReference type="InterPro" id="IPR011330">
    <property type="entry name" value="Glyco_hydro/deAcase_b/a-brl"/>
</dbReference>
<evidence type="ECO:0000256" key="2">
    <source>
        <dbReference type="ARBA" id="ARBA00003451"/>
    </source>
</evidence>
<dbReference type="GO" id="GO:0019213">
    <property type="term" value="F:deacetylase activity"/>
    <property type="evidence" value="ECO:0007669"/>
    <property type="project" value="TreeGrafter"/>
</dbReference>
<dbReference type="Gene3D" id="3.20.20.370">
    <property type="entry name" value="Glycoside hydrolase/deacetylase"/>
    <property type="match status" value="1"/>
</dbReference>
<dbReference type="AlphaFoldDB" id="A0AAN8KDQ1"/>
<dbReference type="SUPFAM" id="SSF88713">
    <property type="entry name" value="Glycoside hydrolase/deacetylase"/>
    <property type="match status" value="1"/>
</dbReference>
<evidence type="ECO:0000256" key="6">
    <source>
        <dbReference type="ARBA" id="ARBA00022801"/>
    </source>
</evidence>
<evidence type="ECO:0000256" key="4">
    <source>
        <dbReference type="ARBA" id="ARBA00018477"/>
    </source>
</evidence>
<keyword evidence="8" id="KW-0119">Carbohydrate metabolism</keyword>
<protein>
    <recommendedName>
        <fullName evidence="4">Carbohydrate deacetylase</fullName>
    </recommendedName>
</protein>
<evidence type="ECO:0000256" key="3">
    <source>
        <dbReference type="ARBA" id="ARBA00008843"/>
    </source>
</evidence>
<evidence type="ECO:0000256" key="7">
    <source>
        <dbReference type="ARBA" id="ARBA00022842"/>
    </source>
</evidence>
<dbReference type="GO" id="GO:0046872">
    <property type="term" value="F:metal ion binding"/>
    <property type="evidence" value="ECO:0007669"/>
    <property type="project" value="UniProtKB-KW"/>
</dbReference>
<comment type="cofactor">
    <cofactor evidence="1">
        <name>Mg(2+)</name>
        <dbReference type="ChEBI" id="CHEBI:18420"/>
    </cofactor>
</comment>
<keyword evidence="10" id="KW-1185">Reference proteome</keyword>
<dbReference type="PANTHER" id="PTHR31609">
    <property type="entry name" value="YDJC DEACETYLASE FAMILY MEMBER"/>
    <property type="match status" value="1"/>
</dbReference>
<evidence type="ECO:0000313" key="9">
    <source>
        <dbReference type="EMBL" id="KAK6191519.1"/>
    </source>
</evidence>
<gene>
    <name evidence="9" type="ORF">SNE40_003184</name>
</gene>
<dbReference type="InterPro" id="IPR006879">
    <property type="entry name" value="YdjC-like"/>
</dbReference>
<evidence type="ECO:0000256" key="1">
    <source>
        <dbReference type="ARBA" id="ARBA00001946"/>
    </source>
</evidence>
<reference evidence="9 10" key="1">
    <citation type="submission" date="2024-01" db="EMBL/GenBank/DDBJ databases">
        <title>The genome of the rayed Mediterranean limpet Patella caerulea (Linnaeus, 1758).</title>
        <authorList>
            <person name="Anh-Thu Weber A."/>
            <person name="Halstead-Nussloch G."/>
        </authorList>
    </citation>
    <scope>NUCLEOTIDE SEQUENCE [LARGE SCALE GENOMIC DNA]</scope>
    <source>
        <strain evidence="9">AATW-2023a</strain>
        <tissue evidence="9">Whole specimen</tissue>
    </source>
</reference>
<comment type="function">
    <text evidence="2">Probably catalyzes the deacetylation of acetylated carbohydrates an important step in the degradation of oligosaccharides.</text>
</comment>
<evidence type="ECO:0000256" key="8">
    <source>
        <dbReference type="ARBA" id="ARBA00023277"/>
    </source>
</evidence>
<sequence>MKRIIITADDFGYSKERNMGIVECFLSGTVTTISLLVNGIHCDDAIQLAAKHNIPLERIGLHLNLSEGTPLSLPENVASLLNKEGFFRGKAGFCNAVKARLIKYNEVKLEIQAQIDKYHMITGRLPLHVDGHQHVHVTDIREIFSEVLKEYGINCTRQCGELNIDEYLYIDDARRKFYLEKSEESKIAKTVFRNNGIWCPDYFVGLSTSGADLTIERLKAAITKAYNSNTGDATKQFVSEIMVHPGYCTKQDGGCGCGPDDFSQIQDREHEMDILKSDKLKMTFSELGISLISYCDIQVS</sequence>
<dbReference type="Pfam" id="PF04794">
    <property type="entry name" value="YdjC"/>
    <property type="match status" value="1"/>
</dbReference>
<accession>A0AAN8KDQ1</accession>
<dbReference type="Proteomes" id="UP001347796">
    <property type="component" value="Unassembled WGS sequence"/>
</dbReference>
<evidence type="ECO:0000256" key="5">
    <source>
        <dbReference type="ARBA" id="ARBA00022723"/>
    </source>
</evidence>
<name>A0AAN8KDQ1_PATCE</name>
<dbReference type="EMBL" id="JAZGQO010000002">
    <property type="protein sequence ID" value="KAK6191519.1"/>
    <property type="molecule type" value="Genomic_DNA"/>
</dbReference>
<dbReference type="GO" id="GO:0016787">
    <property type="term" value="F:hydrolase activity"/>
    <property type="evidence" value="ECO:0007669"/>
    <property type="project" value="UniProtKB-KW"/>
</dbReference>
<keyword evidence="6" id="KW-0378">Hydrolase</keyword>